<dbReference type="AlphaFoldDB" id="A0A8J5GPU9"/>
<protein>
    <submittedName>
        <fullName evidence="2">Uncharacterized protein</fullName>
    </submittedName>
</protein>
<proteinExistence type="predicted"/>
<accession>A0A8J5GPU9</accession>
<feature type="compositionally biased region" description="Basic and acidic residues" evidence="1">
    <location>
        <begin position="117"/>
        <end position="141"/>
    </location>
</feature>
<feature type="compositionally biased region" description="Gly residues" evidence="1">
    <location>
        <begin position="92"/>
        <end position="104"/>
    </location>
</feature>
<organism evidence="2 3">
    <name type="scientific">Zingiber officinale</name>
    <name type="common">Ginger</name>
    <name type="synonym">Amomum zingiber</name>
    <dbReference type="NCBI Taxonomy" id="94328"/>
    <lineage>
        <taxon>Eukaryota</taxon>
        <taxon>Viridiplantae</taxon>
        <taxon>Streptophyta</taxon>
        <taxon>Embryophyta</taxon>
        <taxon>Tracheophyta</taxon>
        <taxon>Spermatophyta</taxon>
        <taxon>Magnoliopsida</taxon>
        <taxon>Liliopsida</taxon>
        <taxon>Zingiberales</taxon>
        <taxon>Zingiberaceae</taxon>
        <taxon>Zingiber</taxon>
    </lineage>
</organism>
<name>A0A8J5GPU9_ZINOF</name>
<evidence type="ECO:0000256" key="1">
    <source>
        <dbReference type="SAM" id="MobiDB-lite"/>
    </source>
</evidence>
<gene>
    <name evidence="2" type="ORF">ZIOFF_028448</name>
</gene>
<dbReference type="Proteomes" id="UP000734854">
    <property type="component" value="Unassembled WGS sequence"/>
</dbReference>
<evidence type="ECO:0000313" key="2">
    <source>
        <dbReference type="EMBL" id="KAG6510427.1"/>
    </source>
</evidence>
<feature type="region of interest" description="Disordered" evidence="1">
    <location>
        <begin position="73"/>
        <end position="147"/>
    </location>
</feature>
<feature type="compositionally biased region" description="Basic residues" evidence="1">
    <location>
        <begin position="75"/>
        <end position="90"/>
    </location>
</feature>
<dbReference type="EMBL" id="JACMSC010000008">
    <property type="protein sequence ID" value="KAG6510427.1"/>
    <property type="molecule type" value="Genomic_DNA"/>
</dbReference>
<reference evidence="2 3" key="1">
    <citation type="submission" date="2020-08" db="EMBL/GenBank/DDBJ databases">
        <title>Plant Genome Project.</title>
        <authorList>
            <person name="Zhang R.-G."/>
        </authorList>
    </citation>
    <scope>NUCLEOTIDE SEQUENCE [LARGE SCALE GENOMIC DNA]</scope>
    <source>
        <tissue evidence="2">Rhizome</tissue>
    </source>
</reference>
<sequence length="147" mass="16448">MGSKEHDGRMLQNAARINAKAKVLTKVKLFRAEREAEVEKKNASCQIEKLKVELLSRATVDYEIKVRKQIGSYTRSKRRQRRRCRRHAFRKVGGGGDPIAGGGSTRVPTHNSGGARLELHDDEGLPDDRQRHEQGDGKDQHIGASPV</sequence>
<comment type="caution">
    <text evidence="2">The sequence shown here is derived from an EMBL/GenBank/DDBJ whole genome shotgun (WGS) entry which is preliminary data.</text>
</comment>
<evidence type="ECO:0000313" key="3">
    <source>
        <dbReference type="Proteomes" id="UP000734854"/>
    </source>
</evidence>
<keyword evidence="3" id="KW-1185">Reference proteome</keyword>